<dbReference type="Ensembl" id="ENSVKKT00000012606.1">
    <property type="protein sequence ID" value="ENSVKKP00000012312.1"/>
    <property type="gene ID" value="ENSVKKG00000008567.1"/>
</dbReference>
<evidence type="ECO:0000256" key="1">
    <source>
        <dbReference type="ARBA" id="ARBA00007384"/>
    </source>
</evidence>
<keyword evidence="2" id="KW-0245">EGF-like domain</keyword>
<dbReference type="SUPFAM" id="SSF57196">
    <property type="entry name" value="EGF/Laminin"/>
    <property type="match status" value="2"/>
</dbReference>
<reference evidence="7" key="1">
    <citation type="submission" date="2025-08" db="UniProtKB">
        <authorList>
            <consortium name="Ensembl"/>
        </authorList>
    </citation>
    <scope>IDENTIFICATION</scope>
</reference>
<dbReference type="InterPro" id="IPR019011">
    <property type="entry name" value="Cryptic/Cripto_CFC-dom"/>
</dbReference>
<evidence type="ECO:0000259" key="6">
    <source>
        <dbReference type="PROSITE" id="PS00022"/>
    </source>
</evidence>
<dbReference type="FunFam" id="2.10.25.10:FF:000421">
    <property type="entry name" value="Teratocarcinoma-derived growth factor"/>
    <property type="match status" value="1"/>
</dbReference>
<dbReference type="Pfam" id="PF09443">
    <property type="entry name" value="CFC"/>
    <property type="match status" value="1"/>
</dbReference>
<proteinExistence type="inferred from homology"/>
<dbReference type="PROSITE" id="PS00022">
    <property type="entry name" value="EGF_1"/>
    <property type="match status" value="1"/>
</dbReference>
<evidence type="ECO:0000256" key="3">
    <source>
        <dbReference type="ARBA" id="ARBA00023157"/>
    </source>
</evidence>
<keyword evidence="8" id="KW-1185">Reference proteome</keyword>
<name>A0A8D2KWI1_VARKO</name>
<dbReference type="GO" id="GO:0007165">
    <property type="term" value="P:signal transduction"/>
    <property type="evidence" value="ECO:0007669"/>
    <property type="project" value="UniProtKB-ARBA"/>
</dbReference>
<dbReference type="Proteomes" id="UP000694545">
    <property type="component" value="Unplaced"/>
</dbReference>
<evidence type="ECO:0000256" key="2">
    <source>
        <dbReference type="ARBA" id="ARBA00022536"/>
    </source>
</evidence>
<keyword evidence="3" id="KW-1015">Disulfide bond</keyword>
<evidence type="ECO:0000256" key="5">
    <source>
        <dbReference type="SAM" id="Phobius"/>
    </source>
</evidence>
<dbReference type="Gene3D" id="2.10.25.10">
    <property type="entry name" value="Laminin"/>
    <property type="match status" value="1"/>
</dbReference>
<dbReference type="CDD" id="cd00054">
    <property type="entry name" value="EGF_CA"/>
    <property type="match status" value="1"/>
</dbReference>
<evidence type="ECO:0000256" key="4">
    <source>
        <dbReference type="ARBA" id="ARBA00023180"/>
    </source>
</evidence>
<keyword evidence="5" id="KW-1133">Transmembrane helix</keyword>
<dbReference type="InterPro" id="IPR000742">
    <property type="entry name" value="EGF"/>
</dbReference>
<comment type="similarity">
    <text evidence="1">Belongs to the EGF-CFC (Cripto-1/FRL1/Cryptic) family.</text>
</comment>
<dbReference type="AlphaFoldDB" id="A0A8D2KWI1"/>
<sequence length="159" mass="18163">MPKISLLQTHFELVRISLSLFGCIPPIAFGVLTMQRWCYGLKGSWTQAHRTNNKALLCIFSKIYGTLNRHCCQNGGTCILGSFCACPKYFVGRYCEHDERKSNCGPFAHGEWIEKGCQLCRCGYGAMIFFFFPFETCQPKFYSIHGHQDFFSFLVLKVA</sequence>
<keyword evidence="5" id="KW-0472">Membrane</keyword>
<keyword evidence="4" id="KW-0325">Glycoprotein</keyword>
<evidence type="ECO:0000313" key="8">
    <source>
        <dbReference type="Proteomes" id="UP000694545"/>
    </source>
</evidence>
<feature type="transmembrane region" description="Helical" evidence="5">
    <location>
        <begin position="13"/>
        <end position="32"/>
    </location>
</feature>
<feature type="domain" description="EGF-like" evidence="6">
    <location>
        <begin position="84"/>
        <end position="95"/>
    </location>
</feature>
<evidence type="ECO:0000313" key="7">
    <source>
        <dbReference type="Ensembl" id="ENSVKKP00000012312.1"/>
    </source>
</evidence>
<reference evidence="7" key="2">
    <citation type="submission" date="2025-09" db="UniProtKB">
        <authorList>
            <consortium name="Ensembl"/>
        </authorList>
    </citation>
    <scope>IDENTIFICATION</scope>
</reference>
<keyword evidence="5" id="KW-0812">Transmembrane</keyword>
<organism evidence="7 8">
    <name type="scientific">Varanus komodoensis</name>
    <name type="common">Komodo dragon</name>
    <dbReference type="NCBI Taxonomy" id="61221"/>
    <lineage>
        <taxon>Eukaryota</taxon>
        <taxon>Metazoa</taxon>
        <taxon>Chordata</taxon>
        <taxon>Craniata</taxon>
        <taxon>Vertebrata</taxon>
        <taxon>Euteleostomi</taxon>
        <taxon>Lepidosauria</taxon>
        <taxon>Squamata</taxon>
        <taxon>Bifurcata</taxon>
        <taxon>Unidentata</taxon>
        <taxon>Episquamata</taxon>
        <taxon>Toxicofera</taxon>
        <taxon>Anguimorpha</taxon>
        <taxon>Paleoanguimorpha</taxon>
        <taxon>Varanoidea</taxon>
        <taxon>Varanidae</taxon>
        <taxon>Varanus</taxon>
    </lineage>
</organism>
<accession>A0A8D2KWI1</accession>
<protein>
    <recommendedName>
        <fullName evidence="6">EGF-like domain-containing protein</fullName>
    </recommendedName>
</protein>